<dbReference type="InterPro" id="IPR025202">
    <property type="entry name" value="PLD-like_dom"/>
</dbReference>
<feature type="domain" description="PLD phosphodiesterase" evidence="1">
    <location>
        <begin position="159"/>
        <end position="185"/>
    </location>
</feature>
<protein>
    <submittedName>
        <fullName evidence="2">Phospholipase D, putative</fullName>
    </submittedName>
</protein>
<dbReference type="STRING" id="1257118.L8GD73"/>
<dbReference type="RefSeq" id="XP_004332822.1">
    <property type="nucleotide sequence ID" value="XM_004332774.1"/>
</dbReference>
<sequence>MSEKEIADKVRGVFSPYLAQRWHRAANLWERVSQRWQPTLQTLLPLGGHSDGNKITLYTHGDDAFGAKWDAIQKAKEKVWWSAYTVEPDRVGKRTVELLTQAKRRGCDVILLYDSIGSRSVDNEFLAPLRKAGALLFWFLLLMPLRAACLEFGPSWRHGPFRNHQKLLIVDDHGYCGGMNVSEDYAGLKTFGKETFSDTHIKMEGPAVKDLETVFLNSLIANQEHIPIEEIDRVEQIVERRPDLPPTPDGVFVQVLQSNIRRQRKDVQAALRLALRSATDSCYLSSPYFLPPRNIKRAIIRAARNGSDVRIITAGDSDIPFIRAAQQHIYSSFLKRGIKIYEMWDKKLHAKMASIDGIYSYVGSFNLDAWSSRNLEVNVTVLDPPLAHQLEDRFEELIARSCKEVSLDELEGRGLWEKNYHWLAYQFFTVTGPRVIDEDDDDDDDDD</sequence>
<dbReference type="EMBL" id="KB008174">
    <property type="protein sequence ID" value="ELR10809.1"/>
    <property type="molecule type" value="Genomic_DNA"/>
</dbReference>
<evidence type="ECO:0000313" key="3">
    <source>
        <dbReference type="Proteomes" id="UP000011083"/>
    </source>
</evidence>
<dbReference type="PANTHER" id="PTHR21248:SF22">
    <property type="entry name" value="PHOSPHOLIPASE D"/>
    <property type="match status" value="1"/>
</dbReference>
<dbReference type="OMA" id="WLNFEVT"/>
<organism evidence="2 3">
    <name type="scientific">Acanthamoeba castellanii (strain ATCC 30010 / Neff)</name>
    <dbReference type="NCBI Taxonomy" id="1257118"/>
    <lineage>
        <taxon>Eukaryota</taxon>
        <taxon>Amoebozoa</taxon>
        <taxon>Discosea</taxon>
        <taxon>Longamoebia</taxon>
        <taxon>Centramoebida</taxon>
        <taxon>Acanthamoebidae</taxon>
        <taxon>Acanthamoeba</taxon>
    </lineage>
</organism>
<name>L8GD73_ACACF</name>
<dbReference type="SUPFAM" id="SSF56024">
    <property type="entry name" value="Phospholipase D/nuclease"/>
    <property type="match status" value="2"/>
</dbReference>
<dbReference type="PANTHER" id="PTHR21248">
    <property type="entry name" value="CARDIOLIPIN SYNTHASE"/>
    <property type="match status" value="1"/>
</dbReference>
<dbReference type="PROSITE" id="PS50035">
    <property type="entry name" value="PLD"/>
    <property type="match status" value="2"/>
</dbReference>
<dbReference type="GO" id="GO:0032049">
    <property type="term" value="P:cardiolipin biosynthetic process"/>
    <property type="evidence" value="ECO:0007669"/>
    <property type="project" value="UniProtKB-ARBA"/>
</dbReference>
<reference evidence="2 3" key="1">
    <citation type="journal article" date="2013" name="Genome Biol.">
        <title>Genome of Acanthamoeba castellanii highlights extensive lateral gene transfer and early evolution of tyrosine kinase signaling.</title>
        <authorList>
            <person name="Clarke M."/>
            <person name="Lohan A.J."/>
            <person name="Liu B."/>
            <person name="Lagkouvardos I."/>
            <person name="Roy S."/>
            <person name="Zafar N."/>
            <person name="Bertelli C."/>
            <person name="Schilde C."/>
            <person name="Kianianmomeni A."/>
            <person name="Burglin T.R."/>
            <person name="Frech C."/>
            <person name="Turcotte B."/>
            <person name="Kopec K.O."/>
            <person name="Synnott J.M."/>
            <person name="Choo C."/>
            <person name="Paponov I."/>
            <person name="Finkler A."/>
            <person name="Soon Heng Tan C."/>
            <person name="Hutchins A.P."/>
            <person name="Weinmeier T."/>
            <person name="Rattei T."/>
            <person name="Chu J.S."/>
            <person name="Gimenez G."/>
            <person name="Irimia M."/>
            <person name="Rigden D.J."/>
            <person name="Fitzpatrick D.A."/>
            <person name="Lorenzo-Morales J."/>
            <person name="Bateman A."/>
            <person name="Chiu C.H."/>
            <person name="Tang P."/>
            <person name="Hegemann P."/>
            <person name="Fromm H."/>
            <person name="Raoult D."/>
            <person name="Greub G."/>
            <person name="Miranda-Saavedra D."/>
            <person name="Chen N."/>
            <person name="Nash P."/>
            <person name="Ginger M.L."/>
            <person name="Horn M."/>
            <person name="Schaap P."/>
            <person name="Caler L."/>
            <person name="Loftus B."/>
        </authorList>
    </citation>
    <scope>NUCLEOTIDE SEQUENCE [LARGE SCALE GENOMIC DNA]</scope>
    <source>
        <strain evidence="2 3">Neff</strain>
    </source>
</reference>
<dbReference type="Pfam" id="PF13091">
    <property type="entry name" value="PLDc_2"/>
    <property type="match status" value="1"/>
</dbReference>
<feature type="domain" description="PLD phosphodiesterase" evidence="1">
    <location>
        <begin position="344"/>
        <end position="371"/>
    </location>
</feature>
<dbReference type="KEGG" id="acan:ACA1_108780"/>
<dbReference type="GO" id="GO:0030572">
    <property type="term" value="F:phosphatidyltransferase activity"/>
    <property type="evidence" value="ECO:0007669"/>
    <property type="project" value="UniProtKB-ARBA"/>
</dbReference>
<dbReference type="AlphaFoldDB" id="L8GD73"/>
<dbReference type="Proteomes" id="UP000011083">
    <property type="component" value="Unassembled WGS sequence"/>
</dbReference>
<accession>L8GD73</accession>
<dbReference type="GeneID" id="14911214"/>
<dbReference type="CDD" id="cd09159">
    <property type="entry name" value="PLDc_ybhO_like_2"/>
    <property type="match status" value="1"/>
</dbReference>
<dbReference type="Gene3D" id="3.30.870.10">
    <property type="entry name" value="Endonuclease Chain A"/>
    <property type="match status" value="2"/>
</dbReference>
<proteinExistence type="predicted"/>
<keyword evidence="3" id="KW-1185">Reference proteome</keyword>
<dbReference type="CDD" id="cd09110">
    <property type="entry name" value="PLDc_CLS_1"/>
    <property type="match status" value="1"/>
</dbReference>
<dbReference type="VEuPathDB" id="AmoebaDB:ACA1_108780"/>
<evidence type="ECO:0000313" key="2">
    <source>
        <dbReference type="EMBL" id="ELR10809.1"/>
    </source>
</evidence>
<dbReference type="OrthoDB" id="14911at2759"/>
<dbReference type="SMART" id="SM00155">
    <property type="entry name" value="PLDc"/>
    <property type="match status" value="2"/>
</dbReference>
<gene>
    <name evidence="2" type="ORF">ACA1_108780</name>
</gene>
<evidence type="ECO:0000259" key="1">
    <source>
        <dbReference type="PROSITE" id="PS50035"/>
    </source>
</evidence>
<dbReference type="InterPro" id="IPR001736">
    <property type="entry name" value="PLipase_D/transphosphatidylase"/>
</dbReference>